<accession>A0A2S5TAQ4</accession>
<evidence type="ECO:0000313" key="7">
    <source>
        <dbReference type="EMBL" id="PPE72026.1"/>
    </source>
</evidence>
<keyword evidence="4" id="KW-0804">Transcription</keyword>
<dbReference type="PANTHER" id="PTHR30537">
    <property type="entry name" value="HTH-TYPE TRANSCRIPTIONAL REGULATOR"/>
    <property type="match status" value="1"/>
</dbReference>
<dbReference type="PANTHER" id="PTHR30537:SF74">
    <property type="entry name" value="HTH-TYPE TRANSCRIPTIONAL REGULATOR TRPI"/>
    <property type="match status" value="1"/>
</dbReference>
<dbReference type="CDD" id="cd08432">
    <property type="entry name" value="PBP2_GcdR_TrpI_HvrB_AmpR_like"/>
    <property type="match status" value="1"/>
</dbReference>
<dbReference type="GO" id="GO:0043565">
    <property type="term" value="F:sequence-specific DNA binding"/>
    <property type="evidence" value="ECO:0007669"/>
    <property type="project" value="TreeGrafter"/>
</dbReference>
<reference evidence="7 8" key="1">
    <citation type="submission" date="2018-02" db="EMBL/GenBank/DDBJ databases">
        <title>Genome sequencing of Solimonas sp. HR-BB.</title>
        <authorList>
            <person name="Lee Y."/>
            <person name="Jeon C.O."/>
        </authorList>
    </citation>
    <scope>NUCLEOTIDE SEQUENCE [LARGE SCALE GENOMIC DNA]</scope>
    <source>
        <strain evidence="7 8">HR-BB</strain>
    </source>
</reference>
<dbReference type="Pfam" id="PF00126">
    <property type="entry name" value="HTH_1"/>
    <property type="match status" value="1"/>
</dbReference>
<dbReference type="Gene3D" id="1.10.10.10">
    <property type="entry name" value="Winged helix-like DNA-binding domain superfamily/Winged helix DNA-binding domain"/>
    <property type="match status" value="1"/>
</dbReference>
<dbReference type="FunFam" id="1.10.10.10:FF:000038">
    <property type="entry name" value="Glycine cleavage system transcriptional activator"/>
    <property type="match status" value="1"/>
</dbReference>
<dbReference type="RefSeq" id="WP_104232182.1">
    <property type="nucleotide sequence ID" value="NZ_PSNW01000016.1"/>
</dbReference>
<name>A0A2S5TAQ4_9GAMM</name>
<dbReference type="InterPro" id="IPR036390">
    <property type="entry name" value="WH_DNA-bd_sf"/>
</dbReference>
<dbReference type="SUPFAM" id="SSF46785">
    <property type="entry name" value="Winged helix' DNA-binding domain"/>
    <property type="match status" value="1"/>
</dbReference>
<evidence type="ECO:0000259" key="6">
    <source>
        <dbReference type="PROSITE" id="PS50931"/>
    </source>
</evidence>
<dbReference type="InterPro" id="IPR005119">
    <property type="entry name" value="LysR_subst-bd"/>
</dbReference>
<evidence type="ECO:0000313" key="8">
    <source>
        <dbReference type="Proteomes" id="UP000238220"/>
    </source>
</evidence>
<dbReference type="Gene3D" id="3.40.190.10">
    <property type="entry name" value="Periplasmic binding protein-like II"/>
    <property type="match status" value="2"/>
</dbReference>
<dbReference type="PRINTS" id="PR00039">
    <property type="entry name" value="HTHLYSR"/>
</dbReference>
<evidence type="ECO:0000256" key="2">
    <source>
        <dbReference type="ARBA" id="ARBA00023015"/>
    </source>
</evidence>
<dbReference type="GO" id="GO:0006351">
    <property type="term" value="P:DNA-templated transcription"/>
    <property type="evidence" value="ECO:0007669"/>
    <property type="project" value="TreeGrafter"/>
</dbReference>
<feature type="region of interest" description="Disordered" evidence="5">
    <location>
        <begin position="135"/>
        <end position="157"/>
    </location>
</feature>
<keyword evidence="2" id="KW-0805">Transcription regulation</keyword>
<protein>
    <submittedName>
        <fullName evidence="7">LysR family transcriptional regulator</fullName>
    </submittedName>
</protein>
<evidence type="ECO:0000256" key="3">
    <source>
        <dbReference type="ARBA" id="ARBA00023125"/>
    </source>
</evidence>
<evidence type="ECO:0000256" key="4">
    <source>
        <dbReference type="ARBA" id="ARBA00023163"/>
    </source>
</evidence>
<dbReference type="Pfam" id="PF03466">
    <property type="entry name" value="LysR_substrate"/>
    <property type="match status" value="1"/>
</dbReference>
<comment type="caution">
    <text evidence="7">The sequence shown here is derived from an EMBL/GenBank/DDBJ whole genome shotgun (WGS) entry which is preliminary data.</text>
</comment>
<dbReference type="InterPro" id="IPR036388">
    <property type="entry name" value="WH-like_DNA-bd_sf"/>
</dbReference>
<comment type="similarity">
    <text evidence="1">Belongs to the LysR transcriptional regulatory family.</text>
</comment>
<keyword evidence="8" id="KW-1185">Reference proteome</keyword>
<dbReference type="PROSITE" id="PS50931">
    <property type="entry name" value="HTH_LYSR"/>
    <property type="match status" value="1"/>
</dbReference>
<dbReference type="GO" id="GO:0003700">
    <property type="term" value="F:DNA-binding transcription factor activity"/>
    <property type="evidence" value="ECO:0007669"/>
    <property type="project" value="InterPro"/>
</dbReference>
<dbReference type="EMBL" id="PSNW01000016">
    <property type="protein sequence ID" value="PPE72026.1"/>
    <property type="molecule type" value="Genomic_DNA"/>
</dbReference>
<dbReference type="Proteomes" id="UP000238220">
    <property type="component" value="Unassembled WGS sequence"/>
</dbReference>
<evidence type="ECO:0000256" key="5">
    <source>
        <dbReference type="SAM" id="MobiDB-lite"/>
    </source>
</evidence>
<gene>
    <name evidence="7" type="ORF">C3942_20220</name>
</gene>
<keyword evidence="3" id="KW-0238">DNA-binding</keyword>
<sequence>MSYSRLPPLNALRTFEAVARHRSFRKAAAELFVTPAAVTHQVRLLEEQLGVELFRRLPRRVELTPAAQSALPVLQKAFELMARSVNELRQFGHTPRLTVRASPTFTSRWMMPRLRHFLALYQDIDVRVLGGNLFAPQDPPPGASEGGKAPQDPDIDIRFTQGPPPGNHVDLLFPVDVVPMCHPRLLVEPPHPLKAPADLRYHPLLHGDSGIEDRSRSIWARWLRQAGVTEVDPRRGLQFDHSTLALDAASDGLGVTLATPAFAREKMARGEIAVAFPLSITLDRAYYAIVNPSSAERPEVIAFRQWLLQEAAADIRGPRAAGKTKGPRKSRPSV</sequence>
<feature type="domain" description="HTH lysR-type" evidence="6">
    <location>
        <begin position="7"/>
        <end position="64"/>
    </location>
</feature>
<dbReference type="InterPro" id="IPR058163">
    <property type="entry name" value="LysR-type_TF_proteobact-type"/>
</dbReference>
<proteinExistence type="inferred from homology"/>
<dbReference type="SUPFAM" id="SSF53850">
    <property type="entry name" value="Periplasmic binding protein-like II"/>
    <property type="match status" value="1"/>
</dbReference>
<evidence type="ECO:0000256" key="1">
    <source>
        <dbReference type="ARBA" id="ARBA00009437"/>
    </source>
</evidence>
<organism evidence="7 8">
    <name type="scientific">Solimonas fluminis</name>
    <dbReference type="NCBI Taxonomy" id="2086571"/>
    <lineage>
        <taxon>Bacteria</taxon>
        <taxon>Pseudomonadati</taxon>
        <taxon>Pseudomonadota</taxon>
        <taxon>Gammaproteobacteria</taxon>
        <taxon>Nevskiales</taxon>
        <taxon>Nevskiaceae</taxon>
        <taxon>Solimonas</taxon>
    </lineage>
</organism>
<dbReference type="InterPro" id="IPR000847">
    <property type="entry name" value="LysR_HTH_N"/>
</dbReference>
<dbReference type="AlphaFoldDB" id="A0A2S5TAQ4"/>
<dbReference type="OrthoDB" id="5526340at2"/>